<dbReference type="Pfam" id="PF13361">
    <property type="entry name" value="UvrD_C"/>
    <property type="match status" value="1"/>
</dbReference>
<accession>A0A3G1KLW7</accession>
<comment type="catalytic activity">
    <reaction evidence="9 11">
        <text>ATP + H2O = ADP + phosphate + H(+)</text>
        <dbReference type="Rhea" id="RHEA:13065"/>
        <dbReference type="ChEBI" id="CHEBI:15377"/>
        <dbReference type="ChEBI" id="CHEBI:15378"/>
        <dbReference type="ChEBI" id="CHEBI:30616"/>
        <dbReference type="ChEBI" id="CHEBI:43474"/>
        <dbReference type="ChEBI" id="CHEBI:456216"/>
        <dbReference type="EC" id="5.6.2.4"/>
    </reaction>
</comment>
<keyword evidence="6 11" id="KW-0238">DNA-binding</keyword>
<keyword evidence="2 10" id="KW-0547">Nucleotide-binding</keyword>
<evidence type="ECO:0000259" key="14">
    <source>
        <dbReference type="PROSITE" id="PS51217"/>
    </source>
</evidence>
<dbReference type="PROSITE" id="PS51217">
    <property type="entry name" value="UVRD_HELICASE_CTER"/>
    <property type="match status" value="1"/>
</dbReference>
<feature type="region of interest" description="Disordered" evidence="12">
    <location>
        <begin position="640"/>
        <end position="661"/>
    </location>
</feature>
<feature type="domain" description="UvrD-like helicase ATP-binding" evidence="13">
    <location>
        <begin position="5"/>
        <end position="284"/>
    </location>
</feature>
<reference evidence="15 16" key="1">
    <citation type="submission" date="2016-10" db="EMBL/GenBank/DDBJ databases">
        <title>Complete Genome Sequence of Peptococcaceae strain DCMF.</title>
        <authorList>
            <person name="Edwards R.J."/>
            <person name="Holland S.I."/>
            <person name="Deshpande N.P."/>
            <person name="Wong Y.K."/>
            <person name="Ertan H."/>
            <person name="Manefield M."/>
            <person name="Russell T.L."/>
            <person name="Lee M.J."/>
        </authorList>
    </citation>
    <scope>NUCLEOTIDE SEQUENCE [LARGE SCALE GENOMIC DNA]</scope>
    <source>
        <strain evidence="15 16">DCMF</strain>
    </source>
</reference>
<comment type="similarity">
    <text evidence="1 11">Belongs to the helicase family. UvrD subfamily.</text>
</comment>
<dbReference type="GO" id="GO:0005524">
    <property type="term" value="F:ATP binding"/>
    <property type="evidence" value="ECO:0007669"/>
    <property type="project" value="UniProtKB-UniRule"/>
</dbReference>
<dbReference type="PROSITE" id="PS51198">
    <property type="entry name" value="UVRD_HELICASE_ATP_BIND"/>
    <property type="match status" value="1"/>
</dbReference>
<evidence type="ECO:0000256" key="4">
    <source>
        <dbReference type="ARBA" id="ARBA00022806"/>
    </source>
</evidence>
<evidence type="ECO:0000313" key="15">
    <source>
        <dbReference type="EMBL" id="ATW23409.1"/>
    </source>
</evidence>
<dbReference type="FunFam" id="1.10.10.160:FF:000001">
    <property type="entry name" value="ATP-dependent DNA helicase"/>
    <property type="match status" value="1"/>
</dbReference>
<dbReference type="RefSeq" id="WP_148132548.1">
    <property type="nucleotide sequence ID" value="NZ_CP017634.1"/>
</dbReference>
<keyword evidence="5 10" id="KW-0067">ATP-binding</keyword>
<dbReference type="EMBL" id="CP017634">
    <property type="protein sequence ID" value="ATW23409.1"/>
    <property type="molecule type" value="Genomic_DNA"/>
</dbReference>
<dbReference type="CDD" id="cd17932">
    <property type="entry name" value="DEXQc_UvrD"/>
    <property type="match status" value="1"/>
</dbReference>
<dbReference type="InterPro" id="IPR014017">
    <property type="entry name" value="DNA_helicase_UvrD-like_C"/>
</dbReference>
<dbReference type="InterPro" id="IPR027417">
    <property type="entry name" value="P-loop_NTPase"/>
</dbReference>
<evidence type="ECO:0000256" key="10">
    <source>
        <dbReference type="PROSITE-ProRule" id="PRU00560"/>
    </source>
</evidence>
<dbReference type="GO" id="GO:0016887">
    <property type="term" value="F:ATP hydrolysis activity"/>
    <property type="evidence" value="ECO:0007669"/>
    <property type="project" value="RHEA"/>
</dbReference>
<evidence type="ECO:0000256" key="12">
    <source>
        <dbReference type="SAM" id="MobiDB-lite"/>
    </source>
</evidence>
<dbReference type="FunFam" id="1.10.486.10:FF:000003">
    <property type="entry name" value="ATP-dependent DNA helicase"/>
    <property type="match status" value="1"/>
</dbReference>
<name>A0A3G1KLW7_FORW1</name>
<dbReference type="GO" id="GO:0003677">
    <property type="term" value="F:DNA binding"/>
    <property type="evidence" value="ECO:0007669"/>
    <property type="project" value="UniProtKB-KW"/>
</dbReference>
<protein>
    <recommendedName>
        <fullName evidence="11">ATP-dependent DNA helicase</fullName>
        <ecNumber evidence="11">5.6.2.4</ecNumber>
    </recommendedName>
</protein>
<keyword evidence="16" id="KW-1185">Reference proteome</keyword>
<dbReference type="InterPro" id="IPR013986">
    <property type="entry name" value="DExx_box_DNA_helicase_dom_sf"/>
</dbReference>
<proteinExistence type="inferred from homology"/>
<dbReference type="GO" id="GO:0005829">
    <property type="term" value="C:cytosol"/>
    <property type="evidence" value="ECO:0007669"/>
    <property type="project" value="TreeGrafter"/>
</dbReference>
<keyword evidence="7" id="KW-0413">Isomerase</keyword>
<evidence type="ECO:0000256" key="3">
    <source>
        <dbReference type="ARBA" id="ARBA00022801"/>
    </source>
</evidence>
<evidence type="ECO:0000256" key="7">
    <source>
        <dbReference type="ARBA" id="ARBA00023235"/>
    </source>
</evidence>
<dbReference type="GO" id="GO:0033202">
    <property type="term" value="C:DNA helicase complex"/>
    <property type="evidence" value="ECO:0007669"/>
    <property type="project" value="TreeGrafter"/>
</dbReference>
<dbReference type="GO" id="GO:0043138">
    <property type="term" value="F:3'-5' DNA helicase activity"/>
    <property type="evidence" value="ECO:0007669"/>
    <property type="project" value="UniProtKB-EC"/>
</dbReference>
<gene>
    <name evidence="15" type="ORF">DCMF_00120</name>
</gene>
<evidence type="ECO:0000256" key="9">
    <source>
        <dbReference type="ARBA" id="ARBA00048988"/>
    </source>
</evidence>
<dbReference type="InterPro" id="IPR005751">
    <property type="entry name" value="ATP-dep_DNA_helicase_PcrA"/>
</dbReference>
<comment type="catalytic activity">
    <reaction evidence="8">
        <text>Couples ATP hydrolysis with the unwinding of duplex DNA by translocating in the 3'-5' direction.</text>
        <dbReference type="EC" id="5.6.2.4"/>
    </reaction>
</comment>
<evidence type="ECO:0000259" key="13">
    <source>
        <dbReference type="PROSITE" id="PS51198"/>
    </source>
</evidence>
<feature type="domain" description="UvrD-like helicase C-terminal" evidence="14">
    <location>
        <begin position="285"/>
        <end position="560"/>
    </location>
</feature>
<organism evidence="15 16">
    <name type="scientific">Formimonas warabiya</name>
    <dbReference type="NCBI Taxonomy" id="1761012"/>
    <lineage>
        <taxon>Bacteria</taxon>
        <taxon>Bacillati</taxon>
        <taxon>Bacillota</taxon>
        <taxon>Clostridia</taxon>
        <taxon>Eubacteriales</taxon>
        <taxon>Peptococcaceae</taxon>
        <taxon>Candidatus Formimonas</taxon>
    </lineage>
</organism>
<dbReference type="Gene3D" id="1.10.486.10">
    <property type="entry name" value="PCRA, domain 4"/>
    <property type="match status" value="1"/>
</dbReference>
<dbReference type="Pfam" id="PF00580">
    <property type="entry name" value="UvrD-helicase"/>
    <property type="match status" value="1"/>
</dbReference>
<dbReference type="Pfam" id="PF21196">
    <property type="entry name" value="PcrA_UvrD_tudor"/>
    <property type="match status" value="1"/>
</dbReference>
<dbReference type="PANTHER" id="PTHR11070">
    <property type="entry name" value="UVRD / RECB / PCRA DNA HELICASE FAMILY MEMBER"/>
    <property type="match status" value="1"/>
</dbReference>
<dbReference type="PANTHER" id="PTHR11070:SF2">
    <property type="entry name" value="ATP-DEPENDENT DNA HELICASE SRS2"/>
    <property type="match status" value="1"/>
</dbReference>
<evidence type="ECO:0000256" key="6">
    <source>
        <dbReference type="ARBA" id="ARBA00023125"/>
    </source>
</evidence>
<dbReference type="EC" id="5.6.2.4" evidence="11"/>
<dbReference type="NCBIfam" id="TIGR01073">
    <property type="entry name" value="pcrA"/>
    <property type="match status" value="1"/>
</dbReference>
<dbReference type="Gene3D" id="3.40.50.300">
    <property type="entry name" value="P-loop containing nucleotide triphosphate hydrolases"/>
    <property type="match status" value="2"/>
</dbReference>
<keyword evidence="4 10" id="KW-0347">Helicase</keyword>
<evidence type="ECO:0000256" key="11">
    <source>
        <dbReference type="RuleBase" id="RU364053"/>
    </source>
</evidence>
<dbReference type="SUPFAM" id="SSF52540">
    <property type="entry name" value="P-loop containing nucleoside triphosphate hydrolases"/>
    <property type="match status" value="1"/>
</dbReference>
<sequence>MDLLAHLNPPQQKAVTDTEGPLLIMAGAGSGKTRVLVHRVAYLVEEKEIDPARILAITFTNKAAKEMKERIEKLVDKGSRNMWIGTFHATCVRILRQDIASLGFNRYFVIYDDADQQSLMKKCLKELNMDDKKFAPRAIAATISSAKNKCWDAEKFSLMAGNYFETKAAEVYKLYQKKLTENNALDFDDLIMKTVELFTRKPEVLRYYQHKFQYILVDEYQDTNHSQYRLIQLLAAGHHNLCVVGDPDQSIYRWRGADIQNILDFEQDYPQAQTIRLEQNYRSTQTILDAANAVIKHNFGRKEKRLWTDQGPGNKITYRATEDEKAEASFVAETAYALHEQDRLSYRDCVVLYRTHAQSRSLEEALIKYKIPYRIFGGIKFYDRKEIKDTMAYLKVLSNPDDSVSLARIINEPKRGIGISTWERVEEAAAAKGISAFAALGDPDGVSGLSSRAVNALQAFYEMMNSLLQQKNDLFLTQLVEEIWSRTGYERVLAEDKSPEGESRLENLKEFLSVTADFDRTAEEPTLENFLALISLTTDLDSLREEDEAVTLMTLHTAKGLEFPVVFLVGLEEGVFPHGRSMLDEEEMEEERRLCYVGITRAKERLYLTRAYHRMLWGNSQYNCESRFIKEIPDELLNTGMGEKSLSPEAPSGQKDFTAPARPMGSSNLLNLGDKVQHAKFGTGVIVKTDGLGENMEISVAFPNNGIKNFIVKYAPIRKI</sequence>
<evidence type="ECO:0000256" key="8">
    <source>
        <dbReference type="ARBA" id="ARBA00034617"/>
    </source>
</evidence>
<dbReference type="GO" id="GO:0009314">
    <property type="term" value="P:response to radiation"/>
    <property type="evidence" value="ECO:0007669"/>
    <property type="project" value="UniProtKB-ARBA"/>
</dbReference>
<evidence type="ECO:0000256" key="2">
    <source>
        <dbReference type="ARBA" id="ARBA00022741"/>
    </source>
</evidence>
<keyword evidence="3 10" id="KW-0378">Hydrolase</keyword>
<dbReference type="Gene3D" id="1.10.10.160">
    <property type="match status" value="1"/>
</dbReference>
<dbReference type="GO" id="GO:0000725">
    <property type="term" value="P:recombinational repair"/>
    <property type="evidence" value="ECO:0007669"/>
    <property type="project" value="TreeGrafter"/>
</dbReference>
<dbReference type="OrthoDB" id="9810135at2"/>
<evidence type="ECO:0000256" key="1">
    <source>
        <dbReference type="ARBA" id="ARBA00009922"/>
    </source>
</evidence>
<dbReference type="GO" id="GO:0006260">
    <property type="term" value="P:DNA replication"/>
    <property type="evidence" value="ECO:0007669"/>
    <property type="project" value="InterPro"/>
</dbReference>
<dbReference type="AlphaFoldDB" id="A0A3G1KLW7"/>
<evidence type="ECO:0000313" key="16">
    <source>
        <dbReference type="Proteomes" id="UP000323521"/>
    </source>
</evidence>
<dbReference type="Proteomes" id="UP000323521">
    <property type="component" value="Chromosome"/>
</dbReference>
<feature type="binding site" evidence="10">
    <location>
        <begin position="26"/>
        <end position="33"/>
    </location>
    <ligand>
        <name>ATP</name>
        <dbReference type="ChEBI" id="CHEBI:30616"/>
    </ligand>
</feature>
<dbReference type="InterPro" id="IPR000212">
    <property type="entry name" value="DNA_helicase_UvrD/REP"/>
</dbReference>
<evidence type="ECO:0000256" key="5">
    <source>
        <dbReference type="ARBA" id="ARBA00022840"/>
    </source>
</evidence>
<dbReference type="InterPro" id="IPR014016">
    <property type="entry name" value="UvrD-like_ATP-bd"/>
</dbReference>
<dbReference type="CDD" id="cd18807">
    <property type="entry name" value="SF1_C_UvrD"/>
    <property type="match status" value="1"/>
</dbReference>
<dbReference type="KEGG" id="fwa:DCMF_00120"/>